<dbReference type="EMBL" id="CM056741">
    <property type="protein sequence ID" value="KAJ8685924.1"/>
    <property type="molecule type" value="Genomic_DNA"/>
</dbReference>
<evidence type="ECO:0000313" key="2">
    <source>
        <dbReference type="Proteomes" id="UP001239111"/>
    </source>
</evidence>
<accession>A0ACC2PTI5</accession>
<organism evidence="1 2">
    <name type="scientific">Eretmocerus hayati</name>
    <dbReference type="NCBI Taxonomy" id="131215"/>
    <lineage>
        <taxon>Eukaryota</taxon>
        <taxon>Metazoa</taxon>
        <taxon>Ecdysozoa</taxon>
        <taxon>Arthropoda</taxon>
        <taxon>Hexapoda</taxon>
        <taxon>Insecta</taxon>
        <taxon>Pterygota</taxon>
        <taxon>Neoptera</taxon>
        <taxon>Endopterygota</taxon>
        <taxon>Hymenoptera</taxon>
        <taxon>Apocrita</taxon>
        <taxon>Proctotrupomorpha</taxon>
        <taxon>Chalcidoidea</taxon>
        <taxon>Aphelinidae</taxon>
        <taxon>Aphelininae</taxon>
        <taxon>Eretmocerus</taxon>
    </lineage>
</organism>
<evidence type="ECO:0000313" key="1">
    <source>
        <dbReference type="EMBL" id="KAJ8685924.1"/>
    </source>
</evidence>
<name>A0ACC2PTI5_9HYME</name>
<reference evidence="1" key="1">
    <citation type="submission" date="2023-04" db="EMBL/GenBank/DDBJ databases">
        <title>A chromosome-level genome assembly of the parasitoid wasp Eretmocerus hayati.</title>
        <authorList>
            <person name="Zhong Y."/>
            <person name="Liu S."/>
            <person name="Liu Y."/>
        </authorList>
    </citation>
    <scope>NUCLEOTIDE SEQUENCE</scope>
    <source>
        <strain evidence="1">ZJU_SS_LIU_2023</strain>
    </source>
</reference>
<sequence>MKNREYEVPGPNYIWHCDEHDELKQFGFPIYGIIAGYSRKLLVLDVSTTNNNPRVIGHCYLRKVDELGYVPVLVRVDNGTECVLMEDLHMALRLFDDDNNAGVYSFLRGKSTENQRIECWWRQLRQKMGDFYIHLFK</sequence>
<dbReference type="Proteomes" id="UP001239111">
    <property type="component" value="Chromosome 1"/>
</dbReference>
<gene>
    <name evidence="1" type="ORF">QAD02_021717</name>
</gene>
<protein>
    <submittedName>
        <fullName evidence="1">Uncharacterized protein</fullName>
    </submittedName>
</protein>
<comment type="caution">
    <text evidence="1">The sequence shown here is derived from an EMBL/GenBank/DDBJ whole genome shotgun (WGS) entry which is preliminary data.</text>
</comment>
<proteinExistence type="predicted"/>
<keyword evidence="2" id="KW-1185">Reference proteome</keyword>